<comment type="caution">
    <text evidence="1">The sequence shown here is derived from an EMBL/GenBank/DDBJ whole genome shotgun (WGS) entry which is preliminary data.</text>
</comment>
<keyword evidence="2" id="KW-1185">Reference proteome</keyword>
<evidence type="ECO:0000313" key="1">
    <source>
        <dbReference type="EMBL" id="GGB64309.1"/>
    </source>
</evidence>
<organism evidence="1 2">
    <name type="scientific">Shewanella inventionis</name>
    <dbReference type="NCBI Taxonomy" id="1738770"/>
    <lineage>
        <taxon>Bacteria</taxon>
        <taxon>Pseudomonadati</taxon>
        <taxon>Pseudomonadota</taxon>
        <taxon>Gammaproteobacteria</taxon>
        <taxon>Alteromonadales</taxon>
        <taxon>Shewanellaceae</taxon>
        <taxon>Shewanella</taxon>
    </lineage>
</organism>
<dbReference type="Proteomes" id="UP000617555">
    <property type="component" value="Unassembled WGS sequence"/>
</dbReference>
<dbReference type="EMBL" id="BMII01000021">
    <property type="protein sequence ID" value="GGB64309.1"/>
    <property type="molecule type" value="Genomic_DNA"/>
</dbReference>
<reference evidence="2" key="1">
    <citation type="journal article" date="2019" name="Int. J. Syst. Evol. Microbiol.">
        <title>The Global Catalogue of Microorganisms (GCM) 10K type strain sequencing project: providing services to taxonomists for standard genome sequencing and annotation.</title>
        <authorList>
            <consortium name="The Broad Institute Genomics Platform"/>
            <consortium name="The Broad Institute Genome Sequencing Center for Infectious Disease"/>
            <person name="Wu L."/>
            <person name="Ma J."/>
        </authorList>
    </citation>
    <scope>NUCLEOTIDE SEQUENCE [LARGE SCALE GENOMIC DNA]</scope>
    <source>
        <strain evidence="2">CGMCC 1.15339</strain>
    </source>
</reference>
<gene>
    <name evidence="1" type="ORF">GCM10011607_26380</name>
</gene>
<name>A0ABQ1JAU5_9GAMM</name>
<sequence>MVKATKNTLNAMTTMYLGFNLVKVESDCSRVVNLKVATRIAAAINKPIELKLALMDSTLLRK</sequence>
<accession>A0ABQ1JAU5</accession>
<protein>
    <submittedName>
        <fullName evidence="1">Uncharacterized protein</fullName>
    </submittedName>
</protein>
<proteinExistence type="predicted"/>
<evidence type="ECO:0000313" key="2">
    <source>
        <dbReference type="Proteomes" id="UP000617555"/>
    </source>
</evidence>